<dbReference type="GO" id="GO:0005524">
    <property type="term" value="F:ATP binding"/>
    <property type="evidence" value="ECO:0007669"/>
    <property type="project" value="InterPro"/>
</dbReference>
<dbReference type="AlphaFoldDB" id="A0A4V1RY64"/>
<accession>A0A4V1RY64</accession>
<protein>
    <recommendedName>
        <fullName evidence="1">Protein kinase domain-containing protein</fullName>
    </recommendedName>
</protein>
<dbReference type="Pfam" id="PF00069">
    <property type="entry name" value="Pkinase"/>
    <property type="match status" value="1"/>
</dbReference>
<organism evidence="2 3">
    <name type="scientific">Fusarium oxysporum f. sp. narcissi</name>
    <dbReference type="NCBI Taxonomy" id="451672"/>
    <lineage>
        <taxon>Eukaryota</taxon>
        <taxon>Fungi</taxon>
        <taxon>Dikarya</taxon>
        <taxon>Ascomycota</taxon>
        <taxon>Pezizomycotina</taxon>
        <taxon>Sordariomycetes</taxon>
        <taxon>Hypocreomycetidae</taxon>
        <taxon>Hypocreales</taxon>
        <taxon>Nectriaceae</taxon>
        <taxon>Fusarium</taxon>
        <taxon>Fusarium oxysporum species complex</taxon>
    </lineage>
</organism>
<gene>
    <name evidence="2" type="ORF">BFJ63_vAg16597</name>
</gene>
<dbReference type="InterPro" id="IPR011009">
    <property type="entry name" value="Kinase-like_dom_sf"/>
</dbReference>
<dbReference type="GO" id="GO:0007165">
    <property type="term" value="P:signal transduction"/>
    <property type="evidence" value="ECO:0007669"/>
    <property type="project" value="TreeGrafter"/>
</dbReference>
<dbReference type="PANTHER" id="PTHR48011">
    <property type="entry name" value="CCR4-NOT TRANSCRIPTIONAL COMPLEX SUBUNIT CAF120-RELATED"/>
    <property type="match status" value="1"/>
</dbReference>
<dbReference type="Gene3D" id="1.10.510.10">
    <property type="entry name" value="Transferase(Phosphotransferase) domain 1"/>
    <property type="match status" value="1"/>
</dbReference>
<dbReference type="InterPro" id="IPR000719">
    <property type="entry name" value="Prot_kinase_dom"/>
</dbReference>
<feature type="domain" description="Protein kinase" evidence="1">
    <location>
        <begin position="8"/>
        <end position="288"/>
    </location>
</feature>
<dbReference type="EMBL" id="MQTW01000362">
    <property type="protein sequence ID" value="RYC80516.1"/>
    <property type="molecule type" value="Genomic_DNA"/>
</dbReference>
<evidence type="ECO:0000313" key="2">
    <source>
        <dbReference type="EMBL" id="RYC80516.1"/>
    </source>
</evidence>
<dbReference type="PROSITE" id="PS50011">
    <property type="entry name" value="PROTEIN_KINASE_DOM"/>
    <property type="match status" value="1"/>
</dbReference>
<dbReference type="InterPro" id="IPR052751">
    <property type="entry name" value="Plant_MAPKKK"/>
</dbReference>
<dbReference type="GO" id="GO:0004672">
    <property type="term" value="F:protein kinase activity"/>
    <property type="evidence" value="ECO:0007669"/>
    <property type="project" value="InterPro"/>
</dbReference>
<name>A0A4V1RY64_FUSOX</name>
<dbReference type="SUPFAM" id="SSF56112">
    <property type="entry name" value="Protein kinase-like (PK-like)"/>
    <property type="match status" value="1"/>
</dbReference>
<sequence length="314" mass="35314">MAPQLIEDGKIQIIGQTANSVVYAVEDESNTGLARDSPFVLKGGTVWYKGQQALGPGKDIAESDESIKKEASIYKALGQHDHILRCFGPEIDVLDGQDSIPKAWALRLERSPFGSLRDTITDTYENPPSQLIRLHLAHQFSEGVAHLHRSGIIWGDLSTRNAFLFDDWRLKLGDFADSDQVDVYPNDWYGCEDRYCPPGSNNPQQHSVGTMRRELFALGSAIYEVLEWKVPYGSNTEVLDVDVAKALSNGKWPDLSHDNPAKAIIQKLWGYSYESSTEVLHDLQTLFLSYKQQLSLQNKSQKSWRSILPYCIIL</sequence>
<evidence type="ECO:0000259" key="1">
    <source>
        <dbReference type="PROSITE" id="PS50011"/>
    </source>
</evidence>
<dbReference type="Proteomes" id="UP000290540">
    <property type="component" value="Unassembled WGS sequence"/>
</dbReference>
<comment type="caution">
    <text evidence="2">The sequence shown here is derived from an EMBL/GenBank/DDBJ whole genome shotgun (WGS) entry which is preliminary data.</text>
</comment>
<evidence type="ECO:0000313" key="3">
    <source>
        <dbReference type="Proteomes" id="UP000290540"/>
    </source>
</evidence>
<dbReference type="PANTHER" id="PTHR48011:SF4">
    <property type="entry name" value="MITOGEN-ACTIVATED PROTEIN KINASE KINASE KINASE 19"/>
    <property type="match status" value="1"/>
</dbReference>
<reference evidence="2 3" key="1">
    <citation type="submission" date="2016-12" db="EMBL/GenBank/DDBJ databases">
        <title>Draft genome sequence of Fusarium oxysporum causing rot on Narcissus.</title>
        <authorList>
            <person name="Armitage A.D."/>
            <person name="Taylor A."/>
            <person name="Clarkson J.P."/>
            <person name="Harrison R.J."/>
            <person name="Jackson A.C."/>
        </authorList>
    </citation>
    <scope>NUCLEOTIDE SEQUENCE [LARGE SCALE GENOMIC DNA]</scope>
    <source>
        <strain evidence="2 3">N139</strain>
    </source>
</reference>
<proteinExistence type="predicted"/>